<sequence>MVQQFLHAAILYAANNTKIKTFGTKRLNLDLGLRRVFPFNFIIAEVSHPIIGADFLERFELLVDVKNRRLIDSVTTLKSKGMTCPGPSLGLTLVSIKTLIMNFWLNIPKYLNLIKFLGKPYTFGPKKNDEYRMCGDYRRLNAKTVRDRYPIPHIQDLSYNLSGKTIFSKLDLVRAYNQIPVKPSDIPKTAVISPVGLYGYNFMPYGLRNAAQTFQRFIYNAPRDLECCVAYLDDIFVYSESEEQHRSDLDKVL</sequence>
<evidence type="ECO:0000313" key="2">
    <source>
        <dbReference type="EMBL" id="GBM53070.1"/>
    </source>
</evidence>
<accession>A0A4Y2GHI0</accession>
<dbReference type="InterPro" id="IPR000477">
    <property type="entry name" value="RT_dom"/>
</dbReference>
<reference evidence="2 3" key="1">
    <citation type="journal article" date="2019" name="Sci. Rep.">
        <title>Orb-weaving spider Araneus ventricosus genome elucidates the spidroin gene catalogue.</title>
        <authorList>
            <person name="Kono N."/>
            <person name="Nakamura H."/>
            <person name="Ohtoshi R."/>
            <person name="Moran D.A.P."/>
            <person name="Shinohara A."/>
            <person name="Yoshida Y."/>
            <person name="Fujiwara M."/>
            <person name="Mori M."/>
            <person name="Tomita M."/>
            <person name="Arakawa K."/>
        </authorList>
    </citation>
    <scope>NUCLEOTIDE SEQUENCE [LARGE SCALE GENOMIC DNA]</scope>
</reference>
<dbReference type="InterPro" id="IPR053134">
    <property type="entry name" value="RNA-dir_DNA_polymerase"/>
</dbReference>
<name>A0A4Y2GHI0_ARAVE</name>
<comment type="caution">
    <text evidence="2">The sequence shown here is derived from an EMBL/GenBank/DDBJ whole genome shotgun (WGS) entry which is preliminary data.</text>
</comment>
<gene>
    <name evidence="2" type="primary">TY3B-I_972</name>
    <name evidence="2" type="ORF">AVEN_58789_1</name>
</gene>
<proteinExistence type="predicted"/>
<dbReference type="CDD" id="cd01647">
    <property type="entry name" value="RT_LTR"/>
    <property type="match status" value="1"/>
</dbReference>
<dbReference type="Proteomes" id="UP000499080">
    <property type="component" value="Unassembled WGS sequence"/>
</dbReference>
<feature type="domain" description="Reverse transcriptase" evidence="1">
    <location>
        <begin position="125"/>
        <end position="252"/>
    </location>
</feature>
<dbReference type="AlphaFoldDB" id="A0A4Y2GHI0"/>
<dbReference type="Gene3D" id="3.30.70.270">
    <property type="match status" value="1"/>
</dbReference>
<dbReference type="PANTHER" id="PTHR24559:SF444">
    <property type="entry name" value="REVERSE TRANSCRIPTASE DOMAIN-CONTAINING PROTEIN"/>
    <property type="match status" value="1"/>
</dbReference>
<evidence type="ECO:0000313" key="3">
    <source>
        <dbReference type="Proteomes" id="UP000499080"/>
    </source>
</evidence>
<dbReference type="Gene3D" id="3.10.10.10">
    <property type="entry name" value="HIV Type 1 Reverse Transcriptase, subunit A, domain 1"/>
    <property type="match status" value="1"/>
</dbReference>
<evidence type="ECO:0000259" key="1">
    <source>
        <dbReference type="Pfam" id="PF00078"/>
    </source>
</evidence>
<dbReference type="SUPFAM" id="SSF56672">
    <property type="entry name" value="DNA/RNA polymerases"/>
    <property type="match status" value="1"/>
</dbReference>
<dbReference type="GO" id="GO:0071897">
    <property type="term" value="P:DNA biosynthetic process"/>
    <property type="evidence" value="ECO:0007669"/>
    <property type="project" value="UniProtKB-ARBA"/>
</dbReference>
<dbReference type="InterPro" id="IPR043502">
    <property type="entry name" value="DNA/RNA_pol_sf"/>
</dbReference>
<dbReference type="PANTHER" id="PTHR24559">
    <property type="entry name" value="TRANSPOSON TY3-I GAG-POL POLYPROTEIN"/>
    <property type="match status" value="1"/>
</dbReference>
<dbReference type="Pfam" id="PF00078">
    <property type="entry name" value="RVT_1"/>
    <property type="match status" value="1"/>
</dbReference>
<dbReference type="InterPro" id="IPR043128">
    <property type="entry name" value="Rev_trsase/Diguanyl_cyclase"/>
</dbReference>
<organism evidence="2 3">
    <name type="scientific">Araneus ventricosus</name>
    <name type="common">Orbweaver spider</name>
    <name type="synonym">Epeira ventricosa</name>
    <dbReference type="NCBI Taxonomy" id="182803"/>
    <lineage>
        <taxon>Eukaryota</taxon>
        <taxon>Metazoa</taxon>
        <taxon>Ecdysozoa</taxon>
        <taxon>Arthropoda</taxon>
        <taxon>Chelicerata</taxon>
        <taxon>Arachnida</taxon>
        <taxon>Araneae</taxon>
        <taxon>Araneomorphae</taxon>
        <taxon>Entelegynae</taxon>
        <taxon>Araneoidea</taxon>
        <taxon>Araneidae</taxon>
        <taxon>Araneus</taxon>
    </lineage>
</organism>
<dbReference type="OrthoDB" id="8033893at2759"/>
<dbReference type="EMBL" id="BGPR01001404">
    <property type="protein sequence ID" value="GBM53070.1"/>
    <property type="molecule type" value="Genomic_DNA"/>
</dbReference>
<keyword evidence="3" id="KW-1185">Reference proteome</keyword>
<protein>
    <submittedName>
        <fullName evidence="2">Transposon Ty3-I Gag-Pol polyprotein</fullName>
    </submittedName>
</protein>